<dbReference type="Proteomes" id="UP001177670">
    <property type="component" value="Unassembled WGS sequence"/>
</dbReference>
<evidence type="ECO:0000313" key="3">
    <source>
        <dbReference type="Proteomes" id="UP001177670"/>
    </source>
</evidence>
<feature type="compositionally biased region" description="Basic and acidic residues" evidence="1">
    <location>
        <begin position="14"/>
        <end position="30"/>
    </location>
</feature>
<feature type="compositionally biased region" description="Basic and acidic residues" evidence="1">
    <location>
        <begin position="42"/>
        <end position="52"/>
    </location>
</feature>
<dbReference type="AlphaFoldDB" id="A0AA40KKG2"/>
<dbReference type="EMBL" id="JAHYIQ010000020">
    <property type="protein sequence ID" value="KAK1123594.1"/>
    <property type="molecule type" value="Genomic_DNA"/>
</dbReference>
<sequence>MEEEDSSGIFKWKNKTEKETGTKSSERERLPTCSLRNKFNKGKRDGRGEGRGNPEPIRVSSVGTCKQNH</sequence>
<organism evidence="2 3">
    <name type="scientific">Melipona bicolor</name>
    <dbReference type="NCBI Taxonomy" id="60889"/>
    <lineage>
        <taxon>Eukaryota</taxon>
        <taxon>Metazoa</taxon>
        <taxon>Ecdysozoa</taxon>
        <taxon>Arthropoda</taxon>
        <taxon>Hexapoda</taxon>
        <taxon>Insecta</taxon>
        <taxon>Pterygota</taxon>
        <taxon>Neoptera</taxon>
        <taxon>Endopterygota</taxon>
        <taxon>Hymenoptera</taxon>
        <taxon>Apocrita</taxon>
        <taxon>Aculeata</taxon>
        <taxon>Apoidea</taxon>
        <taxon>Anthophila</taxon>
        <taxon>Apidae</taxon>
        <taxon>Melipona</taxon>
    </lineage>
</organism>
<comment type="caution">
    <text evidence="2">The sequence shown here is derived from an EMBL/GenBank/DDBJ whole genome shotgun (WGS) entry which is preliminary data.</text>
</comment>
<feature type="non-terminal residue" evidence="2">
    <location>
        <position position="69"/>
    </location>
</feature>
<evidence type="ECO:0000256" key="1">
    <source>
        <dbReference type="SAM" id="MobiDB-lite"/>
    </source>
</evidence>
<evidence type="ECO:0000313" key="2">
    <source>
        <dbReference type="EMBL" id="KAK1123594.1"/>
    </source>
</evidence>
<name>A0AA40KKG2_9HYME</name>
<gene>
    <name evidence="2" type="ORF">K0M31_008295</name>
</gene>
<feature type="region of interest" description="Disordered" evidence="1">
    <location>
        <begin position="1"/>
        <end position="69"/>
    </location>
</feature>
<protein>
    <submittedName>
        <fullName evidence="2">Uncharacterized protein</fullName>
    </submittedName>
</protein>
<keyword evidence="3" id="KW-1185">Reference proteome</keyword>
<accession>A0AA40KKG2</accession>
<reference evidence="2" key="1">
    <citation type="submission" date="2021-10" db="EMBL/GenBank/DDBJ databases">
        <title>Melipona bicolor Genome sequencing and assembly.</title>
        <authorList>
            <person name="Araujo N.S."/>
            <person name="Arias M.C."/>
        </authorList>
    </citation>
    <scope>NUCLEOTIDE SEQUENCE</scope>
    <source>
        <strain evidence="2">USP_2M_L1-L4_2017</strain>
        <tissue evidence="2">Whole body</tissue>
    </source>
</reference>
<proteinExistence type="predicted"/>